<gene>
    <name evidence="1" type="ORF">CEXT_519521</name>
</gene>
<comment type="caution">
    <text evidence="1">The sequence shown here is derived from an EMBL/GenBank/DDBJ whole genome shotgun (WGS) entry which is preliminary data.</text>
</comment>
<protein>
    <submittedName>
        <fullName evidence="1">Uncharacterized protein</fullName>
    </submittedName>
</protein>
<keyword evidence="2" id="KW-1185">Reference proteome</keyword>
<reference evidence="1 2" key="1">
    <citation type="submission" date="2021-06" db="EMBL/GenBank/DDBJ databases">
        <title>Caerostris extrusa draft genome.</title>
        <authorList>
            <person name="Kono N."/>
            <person name="Arakawa K."/>
        </authorList>
    </citation>
    <scope>NUCLEOTIDE SEQUENCE [LARGE SCALE GENOMIC DNA]</scope>
</reference>
<dbReference type="AlphaFoldDB" id="A0AAV4SL18"/>
<accession>A0AAV4SL18</accession>
<proteinExistence type="predicted"/>
<organism evidence="1 2">
    <name type="scientific">Caerostris extrusa</name>
    <name type="common">Bark spider</name>
    <name type="synonym">Caerostris bankana</name>
    <dbReference type="NCBI Taxonomy" id="172846"/>
    <lineage>
        <taxon>Eukaryota</taxon>
        <taxon>Metazoa</taxon>
        <taxon>Ecdysozoa</taxon>
        <taxon>Arthropoda</taxon>
        <taxon>Chelicerata</taxon>
        <taxon>Arachnida</taxon>
        <taxon>Araneae</taxon>
        <taxon>Araneomorphae</taxon>
        <taxon>Entelegynae</taxon>
        <taxon>Araneoidea</taxon>
        <taxon>Araneidae</taxon>
        <taxon>Caerostris</taxon>
    </lineage>
</organism>
<evidence type="ECO:0000313" key="1">
    <source>
        <dbReference type="EMBL" id="GIY34207.1"/>
    </source>
</evidence>
<dbReference type="EMBL" id="BPLR01009741">
    <property type="protein sequence ID" value="GIY34207.1"/>
    <property type="molecule type" value="Genomic_DNA"/>
</dbReference>
<sequence>MLPETFPRHLPCKFGDNGSHRDFRCLYNWLEEGTAFNLPSLTFPPSHRRNIRSDNYRHFRRKISTLTSDLKRLIIRK</sequence>
<dbReference type="Proteomes" id="UP001054945">
    <property type="component" value="Unassembled WGS sequence"/>
</dbReference>
<evidence type="ECO:0000313" key="2">
    <source>
        <dbReference type="Proteomes" id="UP001054945"/>
    </source>
</evidence>
<name>A0AAV4SL18_CAEEX</name>